<dbReference type="InterPro" id="IPR027417">
    <property type="entry name" value="P-loop_NTPase"/>
</dbReference>
<keyword evidence="11 16" id="KW-1133">Transmembrane helix</keyword>
<dbReference type="NCBIfam" id="TIGR00957">
    <property type="entry name" value="MRP_assoc_pro"/>
    <property type="match status" value="1"/>
</dbReference>
<name>A0A9X6NFN5_HYPEX</name>
<comment type="subcellular location">
    <subcellularLocation>
        <location evidence="2">Cell membrane</location>
        <topology evidence="2">Multi-pass membrane protein</topology>
    </subcellularLocation>
    <subcellularLocation>
        <location evidence="1">Vacuole membrane</location>
        <topology evidence="1">Multi-pass membrane protein</topology>
    </subcellularLocation>
</comment>
<evidence type="ECO:0000256" key="8">
    <source>
        <dbReference type="ARBA" id="ARBA00022737"/>
    </source>
</evidence>
<evidence type="ECO:0000256" key="11">
    <source>
        <dbReference type="ARBA" id="ARBA00022989"/>
    </source>
</evidence>
<feature type="transmembrane region" description="Helical" evidence="16">
    <location>
        <begin position="192"/>
        <end position="214"/>
    </location>
</feature>
<dbReference type="SUPFAM" id="SSF52540">
    <property type="entry name" value="P-loop containing nucleoside triphosphate hydrolases"/>
    <property type="match status" value="2"/>
</dbReference>
<evidence type="ECO:0000256" key="2">
    <source>
        <dbReference type="ARBA" id="ARBA00004651"/>
    </source>
</evidence>
<evidence type="ECO:0000256" key="16">
    <source>
        <dbReference type="SAM" id="Phobius"/>
    </source>
</evidence>
<evidence type="ECO:0000256" key="4">
    <source>
        <dbReference type="ARBA" id="ARBA00022448"/>
    </source>
</evidence>
<feature type="domain" description="ABC transporter" evidence="17">
    <location>
        <begin position="515"/>
        <end position="739"/>
    </location>
</feature>
<evidence type="ECO:0000256" key="5">
    <source>
        <dbReference type="ARBA" id="ARBA00022475"/>
    </source>
</evidence>
<keyword evidence="5" id="KW-1003">Cell membrane</keyword>
<dbReference type="GO" id="GO:0005524">
    <property type="term" value="F:ATP binding"/>
    <property type="evidence" value="ECO:0007669"/>
    <property type="project" value="UniProtKB-KW"/>
</dbReference>
<dbReference type="GO" id="GO:0005774">
    <property type="term" value="C:vacuolar membrane"/>
    <property type="evidence" value="ECO:0007669"/>
    <property type="project" value="UniProtKB-SubCell"/>
</dbReference>
<evidence type="ECO:0000256" key="1">
    <source>
        <dbReference type="ARBA" id="ARBA00004128"/>
    </source>
</evidence>
<feature type="domain" description="ABC transmembrane type-1" evidence="18">
    <location>
        <begin position="204"/>
        <end position="479"/>
    </location>
</feature>
<feature type="domain" description="ABC transmembrane type-1" evidence="18">
    <location>
        <begin position="852"/>
        <end position="1138"/>
    </location>
</feature>
<dbReference type="CDD" id="cd18603">
    <property type="entry name" value="ABC_6TM_MRP1_2_3_6_D2_like"/>
    <property type="match status" value="1"/>
</dbReference>
<evidence type="ECO:0000259" key="18">
    <source>
        <dbReference type="PROSITE" id="PS50929"/>
    </source>
</evidence>
<accession>A0A9X6NFN5</accession>
<dbReference type="Gene3D" id="1.20.1560.10">
    <property type="entry name" value="ABC transporter type 1, transmembrane domain"/>
    <property type="match status" value="2"/>
</dbReference>
<evidence type="ECO:0000256" key="3">
    <source>
        <dbReference type="ARBA" id="ARBA00009726"/>
    </source>
</evidence>
<keyword evidence="6" id="KW-0926">Vacuole</keyword>
<dbReference type="InterPro" id="IPR003439">
    <property type="entry name" value="ABC_transporter-like_ATP-bd"/>
</dbReference>
<dbReference type="Gene3D" id="3.40.50.300">
    <property type="entry name" value="P-loop containing nucleotide triphosphate hydrolases"/>
    <property type="match status" value="2"/>
</dbReference>
<feature type="transmembrane region" description="Helical" evidence="16">
    <location>
        <begin position="28"/>
        <end position="45"/>
    </location>
</feature>
<keyword evidence="12 16" id="KW-0472">Membrane</keyword>
<evidence type="ECO:0000256" key="7">
    <source>
        <dbReference type="ARBA" id="ARBA00022692"/>
    </source>
</evidence>
<sequence length="1426" mass="159446">MDLLRISLCLRAVTYAGLANSPTMPVDLPVYIKIFLSMWYVYVYRRRARPSSAILFVFWLAMLIAGIVRYRTLIERATIYGISDPLKFGTQMVYLPVKPCPEQLSSVPSRLTFWWFTSMVYLGFRKPLVQSDLWTLDEFDRTQTYSERLQRNWDYEVDRWRRSQPDISTPEGTRVRRTLYEPSLTKALIKTVWAAFIQTAGLRIIGDVAVFISPQVMRLLIDFVTDQNEQSWKGYFYVSLMFAGAFSQVLAMGHFFYMSQRCGMHVKSALISCVYQKALRLSNAAKRSSTVGEIVNLMAVDAQRFAELIHRVQILWSAPFQISLALYFLWQALGPSALAGLGVMILLIPINSVTIRYLRRLQVANMKNKDNRIKLMNEILSGMKILKLYAWEESFQGQVSATRELELATLFRAAYVNAFSGFISLLSPFMVAVTTFTTYVLSDPSNVLDAQKAFVSLSLFNILRQPVNNLPDVIAAIIQAQVSIARLTKFLKNDELSPESVQILSATDPSISSSVLVADASFSWGTEDSFTLKSINFEVPQKSLVAVVGQVGAGKSSLCSAVIGLMDKTRGTVVRKGTVAYVSQQAWIQNLTLKENILFGQPLVPELYEKVIDACALRPDIELLPAGDNTEIGEKGINLSGGQKQRVSLARAVYSNADLYILDDPLSAVDAHVGKHIFEQVIGSAGILKSKTRILVTHGIGYLPKVDKIVVLDEGTVAEVGTYKELLRNKGAFSKVLCAYLVDQEEAEESDDEDIIAVKEDIKKEIGALPPFDRSTSVTSQSSLRRVKRIVSRQESKPSPGKKPSLVLEKNGIELKGMKTGKLMEKEKSETGSVAWNTYAIYLRYLTRPVSVVVFLLYVCSNAASMGTNFWLGDWSQDSTFPERANDTDWRNRRIGVYGAIGVAQGIFILSSAFVLAYGQNLASRSLHRGMLTRIMRAPMSFFDQTPMGRIMNRFSKDIDVIDMNIPMNFRMWLNSMFNVFGTIIVICISTPIFATVIVPLGIIYYLMQRFFIPTSRQLKRMESVSRSPVFSHFQESLTGSSVIIATSSQKRFVIQNESLVDKNNTSAFAFMTAQRWLAVRVELIGNFVTLFAGLFAVIGRDQDWNISPGDTGLSITYALSVTQTLNWLIRISSDLEANIVSVERVKEYTEIAMEAPWVIEDHRPEVSWPEEGVVDFNRYETKYRPELEPVLRGITCHIKGGDKIGIVGRTGAGKSSLTLALFRLIEGTGGSIVLDNIDISTIGLHDLRSRLTIIPQDPVLFSGTLRLNLDPFAVYTDENVWHALENAHLKRFVSSLPNGLSHMVAEGGDNLSVGQRQLICLARALLRKTKLLILDEATAAVDLETDTLIQATIREKFADCTVLTIAHRLNTILDSTRVMVLDQGLIKEFDTPAQLLKDRTSLFYGLARSANLQVDDKETSSSNPS</sequence>
<dbReference type="InterPro" id="IPR005292">
    <property type="entry name" value="MRP"/>
</dbReference>
<dbReference type="CDD" id="cd18595">
    <property type="entry name" value="ABC_6TM_MRP1_2_3_6_D1_like"/>
    <property type="match status" value="1"/>
</dbReference>
<evidence type="ECO:0000259" key="17">
    <source>
        <dbReference type="PROSITE" id="PS50893"/>
    </source>
</evidence>
<dbReference type="InterPro" id="IPR017871">
    <property type="entry name" value="ABC_transporter-like_CS"/>
</dbReference>
<feature type="transmembrane region" description="Helical" evidence="16">
    <location>
        <begin position="978"/>
        <end position="1008"/>
    </location>
</feature>
<feature type="transmembrane region" description="Helical" evidence="16">
    <location>
        <begin position="314"/>
        <end position="330"/>
    </location>
</feature>
<feature type="transmembrane region" description="Helical" evidence="16">
    <location>
        <begin position="852"/>
        <end position="872"/>
    </location>
</feature>
<dbReference type="InterPro" id="IPR036640">
    <property type="entry name" value="ABC1_TM_sf"/>
</dbReference>
<dbReference type="EC" id="7.6.2.3" evidence="13"/>
<dbReference type="InterPro" id="IPR011527">
    <property type="entry name" value="ABC1_TM_dom"/>
</dbReference>
<keyword evidence="7 16" id="KW-0812">Transmembrane</keyword>
<evidence type="ECO:0000256" key="14">
    <source>
        <dbReference type="ARBA" id="ARBA00047523"/>
    </source>
</evidence>
<evidence type="ECO:0000313" key="19">
    <source>
        <dbReference type="EMBL" id="OWA52394.1"/>
    </source>
</evidence>
<dbReference type="EMBL" id="MTYJ01000266">
    <property type="protein sequence ID" value="OWA52394.1"/>
    <property type="molecule type" value="Genomic_DNA"/>
</dbReference>
<feature type="transmembrane region" description="Helical" evidence="16">
    <location>
        <begin position="336"/>
        <end position="358"/>
    </location>
</feature>
<comment type="catalytic activity">
    <reaction evidence="14">
        <text>leukotriene C4(in) + ATP + H2O = leukotriene C4(out) + ADP + phosphate + H(+)</text>
        <dbReference type="Rhea" id="RHEA:38963"/>
        <dbReference type="ChEBI" id="CHEBI:15377"/>
        <dbReference type="ChEBI" id="CHEBI:15378"/>
        <dbReference type="ChEBI" id="CHEBI:30616"/>
        <dbReference type="ChEBI" id="CHEBI:43474"/>
        <dbReference type="ChEBI" id="CHEBI:57973"/>
        <dbReference type="ChEBI" id="CHEBI:456216"/>
    </reaction>
    <physiologicalReaction direction="left-to-right" evidence="14">
        <dbReference type="Rhea" id="RHEA:38964"/>
    </physiologicalReaction>
</comment>
<evidence type="ECO:0000256" key="6">
    <source>
        <dbReference type="ARBA" id="ARBA00022554"/>
    </source>
</evidence>
<evidence type="ECO:0000256" key="13">
    <source>
        <dbReference type="ARBA" id="ARBA00024220"/>
    </source>
</evidence>
<dbReference type="FunFam" id="1.20.1560.10:FF:000001">
    <property type="entry name" value="ATP-binding cassette subfamily C member 1"/>
    <property type="match status" value="1"/>
</dbReference>
<dbReference type="PROSITE" id="PS00211">
    <property type="entry name" value="ABC_TRANSPORTER_1"/>
    <property type="match status" value="2"/>
</dbReference>
<dbReference type="Pfam" id="PF00005">
    <property type="entry name" value="ABC_tran"/>
    <property type="match status" value="2"/>
</dbReference>
<feature type="transmembrane region" description="Helical" evidence="16">
    <location>
        <begin position="52"/>
        <end position="70"/>
    </location>
</feature>
<dbReference type="Pfam" id="PF00664">
    <property type="entry name" value="ABC_membrane"/>
    <property type="match status" value="2"/>
</dbReference>
<dbReference type="FunFam" id="1.20.1560.10:FF:000020">
    <property type="entry name" value="ABC metal ion transporter"/>
    <property type="match status" value="1"/>
</dbReference>
<keyword evidence="9" id="KW-0547">Nucleotide-binding</keyword>
<evidence type="ECO:0000256" key="12">
    <source>
        <dbReference type="ARBA" id="ARBA00023136"/>
    </source>
</evidence>
<gene>
    <name evidence="19" type="ORF">BV898_16850</name>
</gene>
<dbReference type="PROSITE" id="PS50893">
    <property type="entry name" value="ABC_TRANSPORTER_2"/>
    <property type="match status" value="2"/>
</dbReference>
<dbReference type="InterPro" id="IPR050173">
    <property type="entry name" value="ABC_transporter_C-like"/>
</dbReference>
<evidence type="ECO:0000256" key="15">
    <source>
        <dbReference type="SAM" id="MobiDB-lite"/>
    </source>
</evidence>
<keyword evidence="10" id="KW-0067">ATP-binding</keyword>
<dbReference type="PANTHER" id="PTHR24223">
    <property type="entry name" value="ATP-BINDING CASSETTE SUB-FAMILY C"/>
    <property type="match status" value="1"/>
</dbReference>
<dbReference type="InterPro" id="IPR003593">
    <property type="entry name" value="AAA+_ATPase"/>
</dbReference>
<dbReference type="PROSITE" id="PS50929">
    <property type="entry name" value="ABC_TM1F"/>
    <property type="match status" value="2"/>
</dbReference>
<dbReference type="FunFam" id="3.40.50.300:FF:000074">
    <property type="entry name" value="Multidrug resistance-associated protein 5 isoform 1"/>
    <property type="match status" value="1"/>
</dbReference>
<keyword evidence="8" id="KW-0677">Repeat</keyword>
<feature type="region of interest" description="Disordered" evidence="15">
    <location>
        <begin position="773"/>
        <end position="804"/>
    </location>
</feature>
<keyword evidence="20" id="KW-1185">Reference proteome</keyword>
<dbReference type="Proteomes" id="UP000192578">
    <property type="component" value="Unassembled WGS sequence"/>
</dbReference>
<evidence type="ECO:0000256" key="10">
    <source>
        <dbReference type="ARBA" id="ARBA00022840"/>
    </source>
</evidence>
<keyword evidence="4" id="KW-0813">Transport</keyword>
<organism evidence="19 20">
    <name type="scientific">Hypsibius exemplaris</name>
    <name type="common">Freshwater tardigrade</name>
    <dbReference type="NCBI Taxonomy" id="2072580"/>
    <lineage>
        <taxon>Eukaryota</taxon>
        <taxon>Metazoa</taxon>
        <taxon>Ecdysozoa</taxon>
        <taxon>Tardigrada</taxon>
        <taxon>Eutardigrada</taxon>
        <taxon>Parachela</taxon>
        <taxon>Hypsibioidea</taxon>
        <taxon>Hypsibiidae</taxon>
        <taxon>Hypsibius</taxon>
    </lineage>
</organism>
<feature type="transmembrane region" description="Helical" evidence="16">
    <location>
        <begin position="895"/>
        <end position="919"/>
    </location>
</feature>
<dbReference type="CDD" id="cd03250">
    <property type="entry name" value="ABCC_MRP_domain1"/>
    <property type="match status" value="1"/>
</dbReference>
<dbReference type="GO" id="GO:0000323">
    <property type="term" value="C:lytic vacuole"/>
    <property type="evidence" value="ECO:0007669"/>
    <property type="project" value="UniProtKB-ARBA"/>
</dbReference>
<proteinExistence type="inferred from homology"/>
<dbReference type="SUPFAM" id="SSF90123">
    <property type="entry name" value="ABC transporter transmembrane region"/>
    <property type="match status" value="2"/>
</dbReference>
<dbReference type="SMART" id="SM00382">
    <property type="entry name" value="AAA"/>
    <property type="match status" value="2"/>
</dbReference>
<comment type="caution">
    <text evidence="19">The sequence shown here is derived from an EMBL/GenBank/DDBJ whole genome shotgun (WGS) entry which is preliminary data.</text>
</comment>
<dbReference type="PANTHER" id="PTHR24223:SF443">
    <property type="entry name" value="MULTIDRUG-RESISTANCE LIKE PROTEIN 1, ISOFORM I"/>
    <property type="match status" value="1"/>
</dbReference>
<dbReference type="CDD" id="cd03244">
    <property type="entry name" value="ABCC_MRP_domain2"/>
    <property type="match status" value="1"/>
</dbReference>
<evidence type="ECO:0000313" key="20">
    <source>
        <dbReference type="Proteomes" id="UP000192578"/>
    </source>
</evidence>
<comment type="similarity">
    <text evidence="3">Belongs to the ABC transporter superfamily. ABCC family. Conjugate transporter (TC 3.A.1.208) subfamily.</text>
</comment>
<dbReference type="GO" id="GO:0016887">
    <property type="term" value="F:ATP hydrolysis activity"/>
    <property type="evidence" value="ECO:0007669"/>
    <property type="project" value="InterPro"/>
</dbReference>
<dbReference type="OrthoDB" id="262778at2759"/>
<reference evidence="20" key="1">
    <citation type="submission" date="2017-01" db="EMBL/GenBank/DDBJ databases">
        <title>Comparative genomics of anhydrobiosis in the tardigrade Hypsibius dujardini.</title>
        <authorList>
            <person name="Yoshida Y."/>
            <person name="Koutsovoulos G."/>
            <person name="Laetsch D."/>
            <person name="Stevens L."/>
            <person name="Kumar S."/>
            <person name="Horikawa D."/>
            <person name="Ishino K."/>
            <person name="Komine S."/>
            <person name="Tomita M."/>
            <person name="Blaxter M."/>
            <person name="Arakawa K."/>
        </authorList>
    </citation>
    <scope>NUCLEOTIDE SEQUENCE [LARGE SCALE GENOMIC DNA]</scope>
    <source>
        <strain evidence="20">Z151</strain>
    </source>
</reference>
<dbReference type="GO" id="GO:0015431">
    <property type="term" value="F:ABC-type glutathione S-conjugate transporter activity"/>
    <property type="evidence" value="ECO:0007669"/>
    <property type="project" value="UniProtKB-EC"/>
</dbReference>
<feature type="compositionally biased region" description="Polar residues" evidence="15">
    <location>
        <begin position="774"/>
        <end position="784"/>
    </location>
</feature>
<protein>
    <recommendedName>
        <fullName evidence="13">ABC-type glutathione-S-conjugate transporter</fullName>
        <ecNumber evidence="13">7.6.2.3</ecNumber>
    </recommendedName>
</protein>
<feature type="domain" description="ABC transporter" evidence="17">
    <location>
        <begin position="1172"/>
        <end position="1409"/>
    </location>
</feature>
<dbReference type="FunFam" id="3.40.50.300:FF:000293">
    <property type="entry name" value="ATP binding cassette subfamily C member 1"/>
    <property type="match status" value="1"/>
</dbReference>
<feature type="transmembrane region" description="Helical" evidence="16">
    <location>
        <begin position="234"/>
        <end position="257"/>
    </location>
</feature>
<dbReference type="GO" id="GO:0005886">
    <property type="term" value="C:plasma membrane"/>
    <property type="evidence" value="ECO:0007669"/>
    <property type="project" value="UniProtKB-SubCell"/>
</dbReference>
<evidence type="ECO:0000256" key="9">
    <source>
        <dbReference type="ARBA" id="ARBA00022741"/>
    </source>
</evidence>